<reference evidence="15" key="1">
    <citation type="submission" date="2021-03" db="EMBL/GenBank/DDBJ databases">
        <title>Evolutionary innovations through gain and loss of genes in the ectomycorrhizal Boletales.</title>
        <authorList>
            <person name="Wu G."/>
            <person name="Miyauchi S."/>
            <person name="Morin E."/>
            <person name="Yang Z.-L."/>
            <person name="Xu J."/>
            <person name="Martin F.M."/>
        </authorList>
    </citation>
    <scope>NUCLEOTIDE SEQUENCE</scope>
    <source>
        <strain evidence="15">BR01</strain>
    </source>
</reference>
<sequence length="314" mass="35926">MVLPNRQGHIVATPSERSGYGRYRNMTPRDHPTSAPNPLQRINTARWTQPQRTMNRASQAAALDLVSTQTDTSLHQPETRRYSEVTLRQRLTFRAVRWTLENSINRSWRDIYPCKIFQSPIHSQVLADSVPRLCVPMPRLSALPRPRESVFAGSHDLHRGDANAVCPPNLRECVLAMEDCCEEAYEAQQLLRNGTFDLPRMSKVLENQKVFLLIDEGTVRRYKANLADEIEPQIIELIERAEKGLKALSRKQALIQSKVEAAQVVQSRAATAPTANKREERRIQMLSKQRQRLEEEVRVLESEILALVRFVCGK</sequence>
<evidence type="ECO:0000256" key="12">
    <source>
        <dbReference type="ARBA" id="ARBA00032583"/>
    </source>
</evidence>
<dbReference type="PANTHER" id="PTHR28262:SF1">
    <property type="entry name" value="DASH COMPLEX SUBUNIT SPC19"/>
    <property type="match status" value="1"/>
</dbReference>
<evidence type="ECO:0000256" key="2">
    <source>
        <dbReference type="ARBA" id="ARBA00004186"/>
    </source>
</evidence>
<keyword evidence="10" id="KW-0539">Nucleus</keyword>
<evidence type="ECO:0000256" key="13">
    <source>
        <dbReference type="SAM" id="Coils"/>
    </source>
</evidence>
<dbReference type="AlphaFoldDB" id="A0A8I2YV48"/>
<dbReference type="PANTHER" id="PTHR28262">
    <property type="entry name" value="DASH COMPLEX SUBUNIT SPC19"/>
    <property type="match status" value="1"/>
</dbReference>
<dbReference type="Proteomes" id="UP000683000">
    <property type="component" value="Unassembled WGS sequence"/>
</dbReference>
<evidence type="ECO:0000256" key="3">
    <source>
        <dbReference type="ARBA" id="ARBA00004629"/>
    </source>
</evidence>
<keyword evidence="13" id="KW-0175">Coiled coil</keyword>
<dbReference type="OrthoDB" id="3361333at2759"/>
<evidence type="ECO:0000256" key="14">
    <source>
        <dbReference type="SAM" id="MobiDB-lite"/>
    </source>
</evidence>
<evidence type="ECO:0000313" key="16">
    <source>
        <dbReference type="Proteomes" id="UP000683000"/>
    </source>
</evidence>
<comment type="subcellular location">
    <subcellularLocation>
        <location evidence="3">Chromosome</location>
        <location evidence="3">Centromere</location>
        <location evidence="3">Kinetochore</location>
    </subcellularLocation>
    <subcellularLocation>
        <location evidence="2">Cytoplasm</location>
        <location evidence="2">Cytoskeleton</location>
        <location evidence="2">Spindle</location>
    </subcellularLocation>
    <subcellularLocation>
        <location evidence="1">Nucleus</location>
    </subcellularLocation>
</comment>
<proteinExistence type="inferred from homology"/>
<evidence type="ECO:0000256" key="9">
    <source>
        <dbReference type="ARBA" id="ARBA00023212"/>
    </source>
</evidence>
<keyword evidence="8" id="KW-0995">Kinetochore</keyword>
<comment type="similarity">
    <text evidence="4">Belongs to the DASH complex SPC19 family.</text>
</comment>
<dbReference type="Pfam" id="PF08287">
    <property type="entry name" value="DASH_Spc19"/>
    <property type="match status" value="1"/>
</dbReference>
<gene>
    <name evidence="15" type="ORF">JVT61DRAFT_8096</name>
</gene>
<keyword evidence="11" id="KW-0137">Centromere</keyword>
<evidence type="ECO:0000256" key="7">
    <source>
        <dbReference type="ARBA" id="ARBA00022490"/>
    </source>
</evidence>
<dbReference type="GO" id="GO:0042729">
    <property type="term" value="C:DASH complex"/>
    <property type="evidence" value="ECO:0007669"/>
    <property type="project" value="InterPro"/>
</dbReference>
<evidence type="ECO:0000313" key="15">
    <source>
        <dbReference type="EMBL" id="KAG6380019.1"/>
    </source>
</evidence>
<evidence type="ECO:0000256" key="5">
    <source>
        <dbReference type="ARBA" id="ARBA00016329"/>
    </source>
</evidence>
<feature type="region of interest" description="Disordered" evidence="14">
    <location>
        <begin position="1"/>
        <end position="22"/>
    </location>
</feature>
<evidence type="ECO:0000256" key="4">
    <source>
        <dbReference type="ARBA" id="ARBA00008952"/>
    </source>
</evidence>
<organism evidence="15 16">
    <name type="scientific">Boletus reticuloceps</name>
    <dbReference type="NCBI Taxonomy" id="495285"/>
    <lineage>
        <taxon>Eukaryota</taxon>
        <taxon>Fungi</taxon>
        <taxon>Dikarya</taxon>
        <taxon>Basidiomycota</taxon>
        <taxon>Agaricomycotina</taxon>
        <taxon>Agaricomycetes</taxon>
        <taxon>Agaricomycetidae</taxon>
        <taxon>Boletales</taxon>
        <taxon>Boletineae</taxon>
        <taxon>Boletaceae</taxon>
        <taxon>Boletoideae</taxon>
        <taxon>Boletus</taxon>
    </lineage>
</organism>
<name>A0A8I2YV48_9AGAM</name>
<evidence type="ECO:0000256" key="1">
    <source>
        <dbReference type="ARBA" id="ARBA00004123"/>
    </source>
</evidence>
<comment type="caution">
    <text evidence="15">The sequence shown here is derived from an EMBL/GenBank/DDBJ whole genome shotgun (WGS) entry which is preliminary data.</text>
</comment>
<feature type="coiled-coil region" evidence="13">
    <location>
        <begin position="276"/>
        <end position="303"/>
    </location>
</feature>
<evidence type="ECO:0000256" key="11">
    <source>
        <dbReference type="ARBA" id="ARBA00023328"/>
    </source>
</evidence>
<evidence type="ECO:0000256" key="6">
    <source>
        <dbReference type="ARBA" id="ARBA00022454"/>
    </source>
</evidence>
<dbReference type="GO" id="GO:0008608">
    <property type="term" value="P:attachment of spindle microtubules to kinetochore"/>
    <property type="evidence" value="ECO:0007669"/>
    <property type="project" value="InterPro"/>
</dbReference>
<evidence type="ECO:0000256" key="10">
    <source>
        <dbReference type="ARBA" id="ARBA00023242"/>
    </source>
</evidence>
<accession>A0A8I2YV48</accession>
<dbReference type="EMBL" id="JAGFBS010000003">
    <property type="protein sequence ID" value="KAG6380019.1"/>
    <property type="molecule type" value="Genomic_DNA"/>
</dbReference>
<keyword evidence="16" id="KW-1185">Reference proteome</keyword>
<keyword evidence="7" id="KW-0963">Cytoplasm</keyword>
<keyword evidence="6" id="KW-0158">Chromosome</keyword>
<dbReference type="GO" id="GO:0005876">
    <property type="term" value="C:spindle microtubule"/>
    <property type="evidence" value="ECO:0007669"/>
    <property type="project" value="InterPro"/>
</dbReference>
<evidence type="ECO:0000256" key="8">
    <source>
        <dbReference type="ARBA" id="ARBA00022838"/>
    </source>
</evidence>
<keyword evidence="9" id="KW-0206">Cytoskeleton</keyword>
<dbReference type="InterPro" id="IPR013251">
    <property type="entry name" value="DASH_Spc19"/>
</dbReference>
<protein>
    <recommendedName>
        <fullName evidence="5">DASH complex subunit SPC19</fullName>
    </recommendedName>
    <alternativeName>
        <fullName evidence="12">Outer kinetochore protein SPC19</fullName>
    </alternativeName>
</protein>